<reference evidence="3" key="2">
    <citation type="submission" date="2020-05" db="UniProtKB">
        <authorList>
            <consortium name="EnsemblMetazoa"/>
        </authorList>
    </citation>
    <scope>IDENTIFICATION</scope>
    <source>
        <strain evidence="3">IAEA</strain>
    </source>
</reference>
<accession>A0A1B0BP78</accession>
<feature type="signal peptide" evidence="2">
    <location>
        <begin position="1"/>
        <end position="18"/>
    </location>
</feature>
<keyword evidence="1" id="KW-1133">Transmembrane helix</keyword>
<keyword evidence="1" id="KW-0472">Membrane</keyword>
<dbReference type="Proteomes" id="UP000092460">
    <property type="component" value="Unassembled WGS sequence"/>
</dbReference>
<dbReference type="EMBL" id="JXJN01017835">
    <property type="status" value="NOT_ANNOTATED_CDS"/>
    <property type="molecule type" value="Genomic_DNA"/>
</dbReference>
<evidence type="ECO:0000313" key="4">
    <source>
        <dbReference type="Proteomes" id="UP000092460"/>
    </source>
</evidence>
<dbReference type="AlphaFoldDB" id="A0A1B0BP78"/>
<evidence type="ECO:0000313" key="3">
    <source>
        <dbReference type="EnsemblMetazoa" id="GPPI036201-PA"/>
    </source>
</evidence>
<keyword evidence="2" id="KW-0732">Signal</keyword>
<sequence length="121" mass="14125">MLLFLLMSLYITIICKQAQTILHEYGSVLCLNKDGTTSVANMDKQFTPHSHALIYETKQHLWDHHFESTSLFQLFIEEFSLKRLNAILIIKNPEQLTQVHKLVLLFGLFVFLCRFVLNTLN</sequence>
<organism evidence="3 4">
    <name type="scientific">Glossina palpalis gambiensis</name>
    <dbReference type="NCBI Taxonomy" id="67801"/>
    <lineage>
        <taxon>Eukaryota</taxon>
        <taxon>Metazoa</taxon>
        <taxon>Ecdysozoa</taxon>
        <taxon>Arthropoda</taxon>
        <taxon>Hexapoda</taxon>
        <taxon>Insecta</taxon>
        <taxon>Pterygota</taxon>
        <taxon>Neoptera</taxon>
        <taxon>Endopterygota</taxon>
        <taxon>Diptera</taxon>
        <taxon>Brachycera</taxon>
        <taxon>Muscomorpha</taxon>
        <taxon>Hippoboscoidea</taxon>
        <taxon>Glossinidae</taxon>
        <taxon>Glossina</taxon>
    </lineage>
</organism>
<dbReference type="EnsemblMetazoa" id="GPPI036201-RA">
    <property type="protein sequence ID" value="GPPI036201-PA"/>
    <property type="gene ID" value="GPPI036201"/>
</dbReference>
<protein>
    <submittedName>
        <fullName evidence="3">Uncharacterized protein</fullName>
    </submittedName>
</protein>
<proteinExistence type="predicted"/>
<keyword evidence="4" id="KW-1185">Reference proteome</keyword>
<feature type="chain" id="PRO_5008405072" evidence="2">
    <location>
        <begin position="19"/>
        <end position="121"/>
    </location>
</feature>
<dbReference type="VEuPathDB" id="VectorBase:GPPI036201"/>
<evidence type="ECO:0000256" key="1">
    <source>
        <dbReference type="SAM" id="Phobius"/>
    </source>
</evidence>
<evidence type="ECO:0000256" key="2">
    <source>
        <dbReference type="SAM" id="SignalP"/>
    </source>
</evidence>
<keyword evidence="1" id="KW-0812">Transmembrane</keyword>
<name>A0A1B0BP78_9MUSC</name>
<feature type="transmembrane region" description="Helical" evidence="1">
    <location>
        <begin position="99"/>
        <end position="117"/>
    </location>
</feature>
<reference evidence="4" key="1">
    <citation type="submission" date="2015-01" db="EMBL/GenBank/DDBJ databases">
        <authorList>
            <person name="Aksoy S."/>
            <person name="Warren W."/>
            <person name="Wilson R.K."/>
        </authorList>
    </citation>
    <scope>NUCLEOTIDE SEQUENCE [LARGE SCALE GENOMIC DNA]</scope>
    <source>
        <strain evidence="4">IAEA</strain>
    </source>
</reference>